<dbReference type="InterPro" id="IPR003029">
    <property type="entry name" value="S1_domain"/>
</dbReference>
<evidence type="ECO:0000259" key="10">
    <source>
        <dbReference type="PROSITE" id="PS50126"/>
    </source>
</evidence>
<comment type="catalytic activity">
    <reaction evidence="1 8">
        <text>Exonucleolytic cleavage in the 3'- to 5'-direction to yield nucleoside 5'-phosphates.</text>
        <dbReference type="EC" id="3.1.13.1"/>
    </reaction>
</comment>
<dbReference type="Proteomes" id="UP000810252">
    <property type="component" value="Unassembled WGS sequence"/>
</dbReference>
<dbReference type="InterPro" id="IPR011805">
    <property type="entry name" value="RNase_R"/>
</dbReference>
<keyword evidence="4 8" id="KW-0540">Nuclease</keyword>
<dbReference type="AlphaFoldDB" id="A0A9D9EJB0"/>
<dbReference type="InterPro" id="IPR011129">
    <property type="entry name" value="CSD"/>
</dbReference>
<proteinExistence type="inferred from homology"/>
<keyword evidence="7 8" id="KW-0694">RNA-binding</keyword>
<protein>
    <recommendedName>
        <fullName evidence="8">Ribonuclease R</fullName>
        <shortName evidence="8">RNase R</shortName>
        <ecNumber evidence="8">3.1.13.1</ecNumber>
    </recommendedName>
</protein>
<dbReference type="Pfam" id="PF08206">
    <property type="entry name" value="OB_RNB"/>
    <property type="match status" value="1"/>
</dbReference>
<dbReference type="GO" id="GO:0005829">
    <property type="term" value="C:cytosol"/>
    <property type="evidence" value="ECO:0007669"/>
    <property type="project" value="UniProtKB-ARBA"/>
</dbReference>
<evidence type="ECO:0000256" key="5">
    <source>
        <dbReference type="ARBA" id="ARBA00022801"/>
    </source>
</evidence>
<evidence type="ECO:0000256" key="6">
    <source>
        <dbReference type="ARBA" id="ARBA00022839"/>
    </source>
</evidence>
<feature type="region of interest" description="Disordered" evidence="9">
    <location>
        <begin position="1"/>
        <end position="23"/>
    </location>
</feature>
<feature type="compositionally biased region" description="Basic and acidic residues" evidence="9">
    <location>
        <begin position="11"/>
        <end position="23"/>
    </location>
</feature>
<dbReference type="SUPFAM" id="SSF50249">
    <property type="entry name" value="Nucleic acid-binding proteins"/>
    <property type="match status" value="4"/>
</dbReference>
<dbReference type="NCBIfam" id="TIGR02063">
    <property type="entry name" value="RNase_R"/>
    <property type="match status" value="1"/>
</dbReference>
<dbReference type="SMART" id="SM00955">
    <property type="entry name" value="RNB"/>
    <property type="match status" value="1"/>
</dbReference>
<dbReference type="PROSITE" id="PS50126">
    <property type="entry name" value="S1"/>
    <property type="match status" value="1"/>
</dbReference>
<reference evidence="11" key="2">
    <citation type="journal article" date="2021" name="PeerJ">
        <title>Extensive microbial diversity within the chicken gut microbiome revealed by metagenomics and culture.</title>
        <authorList>
            <person name="Gilroy R."/>
            <person name="Ravi A."/>
            <person name="Getino M."/>
            <person name="Pursley I."/>
            <person name="Horton D.L."/>
            <person name="Alikhan N.F."/>
            <person name="Baker D."/>
            <person name="Gharbi K."/>
            <person name="Hall N."/>
            <person name="Watson M."/>
            <person name="Adriaenssens E.M."/>
            <person name="Foster-Nyarko E."/>
            <person name="Jarju S."/>
            <person name="Secka A."/>
            <person name="Antonio M."/>
            <person name="Oren A."/>
            <person name="Chaudhuri R.R."/>
            <person name="La Ragione R."/>
            <person name="Hildebrand F."/>
            <person name="Pallen M.J."/>
        </authorList>
    </citation>
    <scope>NUCLEOTIDE SEQUENCE</scope>
    <source>
        <strain evidence="11">20514</strain>
    </source>
</reference>
<dbReference type="InterPro" id="IPR012340">
    <property type="entry name" value="NA-bd_OB-fold"/>
</dbReference>
<evidence type="ECO:0000313" key="11">
    <source>
        <dbReference type="EMBL" id="MBO8448528.1"/>
    </source>
</evidence>
<dbReference type="InterPro" id="IPR001900">
    <property type="entry name" value="RNase_II/R"/>
</dbReference>
<organism evidence="11 12">
    <name type="scientific">Candidatus Cryptobacteroides merdigallinarum</name>
    <dbReference type="NCBI Taxonomy" id="2840770"/>
    <lineage>
        <taxon>Bacteria</taxon>
        <taxon>Pseudomonadati</taxon>
        <taxon>Bacteroidota</taxon>
        <taxon>Bacteroidia</taxon>
        <taxon>Bacteroidales</taxon>
        <taxon>Candidatus Cryptobacteroides</taxon>
    </lineage>
</organism>
<comment type="subcellular location">
    <subcellularLocation>
        <location evidence="2 8">Cytoplasm</location>
    </subcellularLocation>
</comment>
<sequence length="778" mass="88762">MADRNRRRSRNRGEKKEKKEKKPALVLTGKVQMTREGFIFVIVEGEEDDVFVKASKTKGALNGDIVKVAVLKEKTDRQRREGAVTEIVERSRRPFVGILHIVGEQAWVLMESRAMPYDIVIPLVGAAPVGFKNRKQRMGRADNPEGMPDSTGFLKKMGQDEYSVIGVYETVDNARRELRARAGMKVAALVDHWEKDEPAPVGHIVDVLGDPGENDTEMHAILAEYALPYRFEPEVENAADKISDRITDADRKGRKDFRDVTTFTIDPADAKDFDDALSFRKLENGNFEVGVHIADVTYYVRPGSIVDEEARNRGTSVYLVDRTVPMLPEKLSNKLCSLRPEEEKLCFSAVFEISPLARVVSQWFGRTVIKSDYRFAYENAQKILDDGRKAMSASYAFGPDGHVRPVPDNIKEALLILDSLASKLRKKRFAAGAISFERPEMKVEVDEKGRPVNVYQKVTREANWLIEEFMLLANRCVAEFVATKCKTPAGKGRKAEAKTFVYRIHDEPNQEKLENLRGFVGNFGYTLGQMNNGKEISRELNGLFARAKDKPEFNAIELLSLRTMAKARYSTDNIGHYGLAFKYYTHFTSPIRRYPDMMVHRLLAMYLDGEASQKKDYYEGQCKYASEREVVAAEAERSSIKYKLVEFMQDKVGYEFEGHISGLTEWGMYVEIEPTKIEGMVALRDVKSDYFEFDEEKYRIVGRSSKVVYNLGDPVKIRVKKANLEQKLLDYELVETGQEERLQETVPEEERAARKAARKEKIRGAIRESKKKKARMKK</sequence>
<evidence type="ECO:0000256" key="7">
    <source>
        <dbReference type="ARBA" id="ARBA00022884"/>
    </source>
</evidence>
<dbReference type="Pfam" id="PF00575">
    <property type="entry name" value="S1"/>
    <property type="match status" value="1"/>
</dbReference>
<feature type="region of interest" description="Disordered" evidence="9">
    <location>
        <begin position="738"/>
        <end position="778"/>
    </location>
</feature>
<dbReference type="PANTHER" id="PTHR23355:SF9">
    <property type="entry name" value="DIS3-LIKE EXONUCLEASE 2"/>
    <property type="match status" value="1"/>
</dbReference>
<dbReference type="EMBL" id="JADIMQ010000067">
    <property type="protein sequence ID" value="MBO8448528.1"/>
    <property type="molecule type" value="Genomic_DNA"/>
</dbReference>
<dbReference type="SMART" id="SM00316">
    <property type="entry name" value="S1"/>
    <property type="match status" value="1"/>
</dbReference>
<dbReference type="InterPro" id="IPR040476">
    <property type="entry name" value="CSD2"/>
</dbReference>
<accession>A0A9D9EJB0</accession>
<dbReference type="GO" id="GO:0008859">
    <property type="term" value="F:exoribonuclease II activity"/>
    <property type="evidence" value="ECO:0007669"/>
    <property type="project" value="UniProtKB-UniRule"/>
</dbReference>
<evidence type="ECO:0000256" key="1">
    <source>
        <dbReference type="ARBA" id="ARBA00001849"/>
    </source>
</evidence>
<dbReference type="PROSITE" id="PS01175">
    <property type="entry name" value="RIBONUCLEASE_II"/>
    <property type="match status" value="1"/>
</dbReference>
<keyword evidence="6 8" id="KW-0269">Exonuclease</keyword>
<dbReference type="GO" id="GO:0006402">
    <property type="term" value="P:mRNA catabolic process"/>
    <property type="evidence" value="ECO:0007669"/>
    <property type="project" value="TreeGrafter"/>
</dbReference>
<dbReference type="InterPro" id="IPR022966">
    <property type="entry name" value="RNase_II/R_CS"/>
</dbReference>
<dbReference type="InterPro" id="IPR004476">
    <property type="entry name" value="RNase_II/RNase_R"/>
</dbReference>
<dbReference type="InterPro" id="IPR013223">
    <property type="entry name" value="RNase_B_OB_dom"/>
</dbReference>
<feature type="compositionally biased region" description="Basic and acidic residues" evidence="9">
    <location>
        <begin position="738"/>
        <end position="753"/>
    </location>
</feature>
<dbReference type="PANTHER" id="PTHR23355">
    <property type="entry name" value="RIBONUCLEASE"/>
    <property type="match status" value="1"/>
</dbReference>
<keyword evidence="5 8" id="KW-0378">Hydrolase</keyword>
<evidence type="ECO:0000313" key="12">
    <source>
        <dbReference type="Proteomes" id="UP000810252"/>
    </source>
</evidence>
<dbReference type="SMART" id="SM00357">
    <property type="entry name" value="CSP"/>
    <property type="match status" value="1"/>
</dbReference>
<evidence type="ECO:0000256" key="4">
    <source>
        <dbReference type="ARBA" id="ARBA00022722"/>
    </source>
</evidence>
<dbReference type="EC" id="3.1.13.1" evidence="8"/>
<feature type="compositionally biased region" description="Basic residues" evidence="9">
    <location>
        <begin position="769"/>
        <end position="778"/>
    </location>
</feature>
<dbReference type="GO" id="GO:0003723">
    <property type="term" value="F:RNA binding"/>
    <property type="evidence" value="ECO:0007669"/>
    <property type="project" value="UniProtKB-UniRule"/>
</dbReference>
<evidence type="ECO:0000256" key="9">
    <source>
        <dbReference type="SAM" id="MobiDB-lite"/>
    </source>
</evidence>
<dbReference type="CDD" id="cd04471">
    <property type="entry name" value="S1_RNase_R"/>
    <property type="match status" value="1"/>
</dbReference>
<gene>
    <name evidence="8 11" type="primary">rnr</name>
    <name evidence="11" type="ORF">IAC29_04570</name>
</gene>
<dbReference type="NCBIfam" id="TIGR00358">
    <property type="entry name" value="3_prime_RNase"/>
    <property type="match status" value="1"/>
</dbReference>
<reference evidence="11" key="1">
    <citation type="submission" date="2020-10" db="EMBL/GenBank/DDBJ databases">
        <authorList>
            <person name="Gilroy R."/>
        </authorList>
    </citation>
    <scope>NUCLEOTIDE SEQUENCE</scope>
    <source>
        <strain evidence="11">20514</strain>
    </source>
</reference>
<dbReference type="Pfam" id="PF17876">
    <property type="entry name" value="CSD2"/>
    <property type="match status" value="1"/>
</dbReference>
<dbReference type="InterPro" id="IPR050180">
    <property type="entry name" value="RNR_Ribonuclease"/>
</dbReference>
<comment type="caution">
    <text evidence="11">The sequence shown here is derived from an EMBL/GenBank/DDBJ whole genome shotgun (WGS) entry which is preliminary data.</text>
</comment>
<evidence type="ECO:0000256" key="2">
    <source>
        <dbReference type="ARBA" id="ARBA00004496"/>
    </source>
</evidence>
<keyword evidence="3 8" id="KW-0963">Cytoplasm</keyword>
<comment type="similarity">
    <text evidence="8">Belongs to the RNR ribonuclease family. RNase R subfamily.</text>
</comment>
<dbReference type="Gene3D" id="2.40.50.140">
    <property type="entry name" value="Nucleic acid-binding proteins"/>
    <property type="match status" value="2"/>
</dbReference>
<evidence type="ECO:0000256" key="3">
    <source>
        <dbReference type="ARBA" id="ARBA00022490"/>
    </source>
</evidence>
<feature type="compositionally biased region" description="Basic residues" evidence="9">
    <location>
        <begin position="1"/>
        <end position="10"/>
    </location>
</feature>
<evidence type="ECO:0000256" key="8">
    <source>
        <dbReference type="HAMAP-Rule" id="MF_01895"/>
    </source>
</evidence>
<dbReference type="HAMAP" id="MF_01895">
    <property type="entry name" value="RNase_R"/>
    <property type="match status" value="1"/>
</dbReference>
<comment type="function">
    <text evidence="8">3'-5' exoribonuclease that releases 5'-nucleoside monophosphates and is involved in maturation of structured RNAs.</text>
</comment>
<dbReference type="Pfam" id="PF00773">
    <property type="entry name" value="RNB"/>
    <property type="match status" value="1"/>
</dbReference>
<feature type="domain" description="S1 motif" evidence="10">
    <location>
        <begin position="653"/>
        <end position="734"/>
    </location>
</feature>
<name>A0A9D9EJB0_9BACT</name>